<dbReference type="EMBL" id="JAENHL010000006">
    <property type="protein sequence ID" value="MBK1865651.1"/>
    <property type="molecule type" value="Genomic_DNA"/>
</dbReference>
<gene>
    <name evidence="1" type="ORF">JHL16_04755</name>
</gene>
<comment type="caution">
    <text evidence="1">The sequence shown here is derived from an EMBL/GenBank/DDBJ whole genome shotgun (WGS) entry which is preliminary data.</text>
</comment>
<evidence type="ECO:0000313" key="2">
    <source>
        <dbReference type="Proteomes" id="UP000616151"/>
    </source>
</evidence>
<organism evidence="1 2">
    <name type="scientific">Taklimakanibacter albus</name>
    <dbReference type="NCBI Taxonomy" id="2800327"/>
    <lineage>
        <taxon>Bacteria</taxon>
        <taxon>Pseudomonadati</taxon>
        <taxon>Pseudomonadota</taxon>
        <taxon>Alphaproteobacteria</taxon>
        <taxon>Hyphomicrobiales</taxon>
        <taxon>Aestuariivirgaceae</taxon>
        <taxon>Taklimakanibacter</taxon>
    </lineage>
</organism>
<dbReference type="Proteomes" id="UP000616151">
    <property type="component" value="Unassembled WGS sequence"/>
</dbReference>
<sequence>MNADEEQWAVLMRAATAGDETAYRDFLKAVTPAIRGLARRNLARYGLSAGDAEDVVQDTLLAIHLKRQTWDSDRPIGPWISAIARNKFIDQMRRRGHRIQVRIEDMAEILAAEEQPAGLDGHDITRMLENLNEKQRNVVRALAVEGASVRQTAERLNMTEGAIRVTLHRAVKALSAIYRESDK</sequence>
<keyword evidence="2" id="KW-1185">Reference proteome</keyword>
<name>A0ACC5QZ23_9HYPH</name>
<protein>
    <submittedName>
        <fullName evidence="1">Sigma-70 family RNA polymerase sigma factor</fullName>
    </submittedName>
</protein>
<evidence type="ECO:0000313" key="1">
    <source>
        <dbReference type="EMBL" id="MBK1865651.1"/>
    </source>
</evidence>
<reference evidence="1" key="1">
    <citation type="submission" date="2021-01" db="EMBL/GenBank/DDBJ databases">
        <authorList>
            <person name="Sun Q."/>
        </authorList>
    </citation>
    <scope>NUCLEOTIDE SEQUENCE</scope>
    <source>
        <strain evidence="1">YIM B02566</strain>
    </source>
</reference>
<accession>A0ACC5QZ23</accession>
<proteinExistence type="predicted"/>